<protein>
    <submittedName>
        <fullName evidence="2">Helix-turn-helix transcriptional regulator</fullName>
    </submittedName>
</protein>
<comment type="caution">
    <text evidence="2">The sequence shown here is derived from an EMBL/GenBank/DDBJ whole genome shotgun (WGS) entry which is preliminary data.</text>
</comment>
<dbReference type="PROSITE" id="PS50943">
    <property type="entry name" value="HTH_CROC1"/>
    <property type="match status" value="1"/>
</dbReference>
<feature type="domain" description="HTH cro/C1-type" evidence="1">
    <location>
        <begin position="5"/>
        <end position="59"/>
    </location>
</feature>
<evidence type="ECO:0000313" key="2">
    <source>
        <dbReference type="EMBL" id="GAA0491002.1"/>
    </source>
</evidence>
<organism evidence="2 3">
    <name type="scientific">Salinibacillus aidingensis</name>
    <dbReference type="NCBI Taxonomy" id="237684"/>
    <lineage>
        <taxon>Bacteria</taxon>
        <taxon>Bacillati</taxon>
        <taxon>Bacillota</taxon>
        <taxon>Bacilli</taxon>
        <taxon>Bacillales</taxon>
        <taxon>Bacillaceae</taxon>
        <taxon>Salinibacillus</taxon>
    </lineage>
</organism>
<keyword evidence="3" id="KW-1185">Reference proteome</keyword>
<accession>A0ABN1B6Y7</accession>
<dbReference type="Proteomes" id="UP001500880">
    <property type="component" value="Unassembled WGS sequence"/>
</dbReference>
<dbReference type="Gene3D" id="1.10.260.40">
    <property type="entry name" value="lambda repressor-like DNA-binding domains"/>
    <property type="match status" value="1"/>
</dbReference>
<dbReference type="RefSeq" id="WP_343839657.1">
    <property type="nucleotide sequence ID" value="NZ_BAAADO010000003.1"/>
</dbReference>
<proteinExistence type="predicted"/>
<name>A0ABN1B6Y7_9BACI</name>
<dbReference type="SMART" id="SM00530">
    <property type="entry name" value="HTH_XRE"/>
    <property type="match status" value="1"/>
</dbReference>
<gene>
    <name evidence="2" type="ORF">GCM10008986_16320</name>
</gene>
<dbReference type="SUPFAM" id="SSF47413">
    <property type="entry name" value="lambda repressor-like DNA-binding domains"/>
    <property type="match status" value="1"/>
</dbReference>
<dbReference type="CDD" id="cd00093">
    <property type="entry name" value="HTH_XRE"/>
    <property type="match status" value="1"/>
</dbReference>
<dbReference type="Pfam" id="PF01381">
    <property type="entry name" value="HTH_3"/>
    <property type="match status" value="1"/>
</dbReference>
<reference evidence="2 3" key="1">
    <citation type="journal article" date="2019" name="Int. J. Syst. Evol. Microbiol.">
        <title>The Global Catalogue of Microorganisms (GCM) 10K type strain sequencing project: providing services to taxonomists for standard genome sequencing and annotation.</title>
        <authorList>
            <consortium name="The Broad Institute Genomics Platform"/>
            <consortium name="The Broad Institute Genome Sequencing Center for Infectious Disease"/>
            <person name="Wu L."/>
            <person name="Ma J."/>
        </authorList>
    </citation>
    <scope>NUCLEOTIDE SEQUENCE [LARGE SCALE GENOMIC DNA]</scope>
    <source>
        <strain evidence="2 3">JCM 12389</strain>
    </source>
</reference>
<dbReference type="InterPro" id="IPR010982">
    <property type="entry name" value="Lambda_DNA-bd_dom_sf"/>
</dbReference>
<evidence type="ECO:0000259" key="1">
    <source>
        <dbReference type="PROSITE" id="PS50943"/>
    </source>
</evidence>
<evidence type="ECO:0000313" key="3">
    <source>
        <dbReference type="Proteomes" id="UP001500880"/>
    </source>
</evidence>
<dbReference type="EMBL" id="BAAADO010000003">
    <property type="protein sequence ID" value="GAA0491002.1"/>
    <property type="molecule type" value="Genomic_DNA"/>
</dbReference>
<dbReference type="InterPro" id="IPR001387">
    <property type="entry name" value="Cro/C1-type_HTH"/>
</dbReference>
<sequence>MRKWLLDIRKKQNLTQAQVAEQSEIARTTYSMIELGERGVTVENAKKISCVLGFHWTLFFEDKIHEMHQKEKQEVI</sequence>